<dbReference type="AlphaFoldDB" id="A0AAD5TTQ2"/>
<feature type="non-terminal residue" evidence="1">
    <location>
        <position position="483"/>
    </location>
</feature>
<proteinExistence type="predicted"/>
<comment type="caution">
    <text evidence="1">The sequence shown here is derived from an EMBL/GenBank/DDBJ whole genome shotgun (WGS) entry which is preliminary data.</text>
</comment>
<keyword evidence="2" id="KW-1185">Reference proteome</keyword>
<reference evidence="1" key="1">
    <citation type="submission" date="2020-05" db="EMBL/GenBank/DDBJ databases">
        <title>Phylogenomic resolution of chytrid fungi.</title>
        <authorList>
            <person name="Stajich J.E."/>
            <person name="Amses K."/>
            <person name="Simmons R."/>
            <person name="Seto K."/>
            <person name="Myers J."/>
            <person name="Bonds A."/>
            <person name="Quandt C.A."/>
            <person name="Barry K."/>
            <person name="Liu P."/>
            <person name="Grigoriev I."/>
            <person name="Longcore J.E."/>
            <person name="James T.Y."/>
        </authorList>
    </citation>
    <scope>NUCLEOTIDE SEQUENCE</scope>
    <source>
        <strain evidence="1">JEL0476</strain>
    </source>
</reference>
<organism evidence="1 2">
    <name type="scientific">Clydaea vesicula</name>
    <dbReference type="NCBI Taxonomy" id="447962"/>
    <lineage>
        <taxon>Eukaryota</taxon>
        <taxon>Fungi</taxon>
        <taxon>Fungi incertae sedis</taxon>
        <taxon>Chytridiomycota</taxon>
        <taxon>Chytridiomycota incertae sedis</taxon>
        <taxon>Chytridiomycetes</taxon>
        <taxon>Lobulomycetales</taxon>
        <taxon>Lobulomycetaceae</taxon>
        <taxon>Clydaea</taxon>
    </lineage>
</organism>
<dbReference type="Proteomes" id="UP001211065">
    <property type="component" value="Unassembled WGS sequence"/>
</dbReference>
<accession>A0AAD5TTQ2</accession>
<protein>
    <submittedName>
        <fullName evidence="1">Uncharacterized protein</fullName>
    </submittedName>
</protein>
<evidence type="ECO:0000313" key="2">
    <source>
        <dbReference type="Proteomes" id="UP001211065"/>
    </source>
</evidence>
<evidence type="ECO:0000313" key="1">
    <source>
        <dbReference type="EMBL" id="KAJ3201700.1"/>
    </source>
</evidence>
<dbReference type="EMBL" id="JADGJW010001685">
    <property type="protein sequence ID" value="KAJ3201700.1"/>
    <property type="molecule type" value="Genomic_DNA"/>
</dbReference>
<name>A0AAD5TTQ2_9FUNG</name>
<gene>
    <name evidence="1" type="ORF">HK099_002124</name>
</gene>
<sequence>MNNNKAESSFQEVQKDHDVSVIENLNKATRTIKLKPVIATIEKKLSDVVMEGLEDLTPEEKTERIAAKLLNLQGTAKADVTTVEDSEELRNSLAVHHEKEQQTLHSLKNIPGASTIPLSNSTSDLKYNMGSDGSLFDTTNTSGLASSESLNKKKLDHSEDLDLNIEKLHISYDKINEFQKFGIVNKVNCEFQIKTTNFQNKLTCVNSKSTQKSIENFPVDLNRIVQVEFNGRFSTIYIAKEEDSSKQQIKLKKVNVEFINKELSKEFSLHLLFFSSKGQLDLVFKKSCIIFLQESKEEENLKTLLQVLTIAKKPFQIIHVDFKNKNLILNKLDNINWNDSNSLTCIGTIEVFNEISLKGTLTEFFNKKKTLHLKNEEVNQCNHQQKNISTQNELKTKNNDIDSHISQLDEINKTDLKNLSTVENTTSNEKNKTNEVVEISTNFSLKVENNCNLKLDDENFKTIKNLSRPTPVDQVEVALALIK</sequence>